<organism evidence="2 3">
    <name type="scientific">Corynebacterium stercoris</name>
    <dbReference type="NCBI Taxonomy" id="2943490"/>
    <lineage>
        <taxon>Bacteria</taxon>
        <taxon>Bacillati</taxon>
        <taxon>Actinomycetota</taxon>
        <taxon>Actinomycetes</taxon>
        <taxon>Mycobacteriales</taxon>
        <taxon>Corynebacteriaceae</taxon>
        <taxon>Corynebacterium</taxon>
    </lineage>
</organism>
<sequence length="90" mass="9606">MYPLVRSTMPLDSGSLGGVCTILQPNAPANAITGSHSLALPMPDSRSHTSRVGTAVKVCSRRSHIPAKRSSVVRDGKIRAPAKREWEATI</sequence>
<accession>A0ABT1G6K1</accession>
<comment type="caution">
    <text evidence="2">The sequence shown here is derived from an EMBL/GenBank/DDBJ whole genome shotgun (WGS) entry which is preliminary data.</text>
</comment>
<gene>
    <name evidence="2" type="ORF">M5J20_08930</name>
</gene>
<feature type="compositionally biased region" description="Basic and acidic residues" evidence="1">
    <location>
        <begin position="72"/>
        <end position="90"/>
    </location>
</feature>
<proteinExistence type="predicted"/>
<evidence type="ECO:0000256" key="1">
    <source>
        <dbReference type="SAM" id="MobiDB-lite"/>
    </source>
</evidence>
<dbReference type="RefSeq" id="WP_253578721.1">
    <property type="nucleotide sequence ID" value="NZ_JAMFTQ010000012.1"/>
</dbReference>
<feature type="non-terminal residue" evidence="2">
    <location>
        <position position="90"/>
    </location>
</feature>
<reference evidence="2" key="1">
    <citation type="submission" date="2022-05" db="EMBL/GenBank/DDBJ databases">
        <title>Corynebacterium sp. TA-R-1 sp. nov., isolated from human feces.</title>
        <authorList>
            <person name="Shamsuzzaman M."/>
            <person name="Dahal R.H."/>
        </authorList>
    </citation>
    <scope>NUCLEOTIDE SEQUENCE</scope>
    <source>
        <strain evidence="2">TA-R-1</strain>
    </source>
</reference>
<evidence type="ECO:0000313" key="3">
    <source>
        <dbReference type="Proteomes" id="UP001204000"/>
    </source>
</evidence>
<protein>
    <submittedName>
        <fullName evidence="2">Uncharacterized protein</fullName>
    </submittedName>
</protein>
<dbReference type="EMBL" id="JAMFTQ010000012">
    <property type="protein sequence ID" value="MCP1388307.1"/>
    <property type="molecule type" value="Genomic_DNA"/>
</dbReference>
<name>A0ABT1G6K1_9CORY</name>
<feature type="region of interest" description="Disordered" evidence="1">
    <location>
        <begin position="67"/>
        <end position="90"/>
    </location>
</feature>
<keyword evidence="3" id="KW-1185">Reference proteome</keyword>
<evidence type="ECO:0000313" key="2">
    <source>
        <dbReference type="EMBL" id="MCP1388307.1"/>
    </source>
</evidence>
<dbReference type="Proteomes" id="UP001204000">
    <property type="component" value="Unassembled WGS sequence"/>
</dbReference>